<feature type="binding site" evidence="9">
    <location>
        <begin position="105"/>
        <end position="115"/>
    </location>
    <ligand>
        <name>ATP</name>
        <dbReference type="ChEBI" id="CHEBI:30616"/>
    </ligand>
</feature>
<dbReference type="HAMAP" id="MF_00061">
    <property type="entry name" value="IspE"/>
    <property type="match status" value="1"/>
</dbReference>
<evidence type="ECO:0000256" key="9">
    <source>
        <dbReference type="HAMAP-Rule" id="MF_00061"/>
    </source>
</evidence>
<reference evidence="12" key="1">
    <citation type="journal article" date="2015" name="PeerJ">
        <title>First genomic representation of candidate bacterial phylum KSB3 points to enhanced environmental sensing as a trigger of wastewater bulking.</title>
        <authorList>
            <person name="Sekiguchi Y."/>
            <person name="Ohashi A."/>
            <person name="Parks D.H."/>
            <person name="Yamauchi T."/>
            <person name="Tyson G.W."/>
            <person name="Hugenholtz P."/>
        </authorList>
    </citation>
    <scope>NUCLEOTIDE SEQUENCE [LARGE SCALE GENOMIC DNA]</scope>
</reference>
<evidence type="ECO:0000256" key="6">
    <source>
        <dbReference type="ARBA" id="ARBA00022777"/>
    </source>
</evidence>
<dbReference type="SUPFAM" id="SSF55060">
    <property type="entry name" value="GHMP Kinase, C-terminal domain"/>
    <property type="match status" value="1"/>
</dbReference>
<dbReference type="InterPro" id="IPR004424">
    <property type="entry name" value="IspE"/>
</dbReference>
<organism evidence="12">
    <name type="scientific">Candidatus Moduliflexus flocculans</name>
    <dbReference type="NCBI Taxonomy" id="1499966"/>
    <lineage>
        <taxon>Bacteria</taxon>
        <taxon>Candidatus Moduliflexota</taxon>
        <taxon>Candidatus Moduliflexia</taxon>
        <taxon>Candidatus Moduliflexales</taxon>
        <taxon>Candidatus Moduliflexaceae</taxon>
    </lineage>
</organism>
<evidence type="ECO:0000256" key="1">
    <source>
        <dbReference type="ARBA" id="ARBA00009684"/>
    </source>
</evidence>
<evidence type="ECO:0000256" key="7">
    <source>
        <dbReference type="ARBA" id="ARBA00022840"/>
    </source>
</evidence>
<dbReference type="HOGENOM" id="CLU_053057_1_1_0"/>
<feature type="active site" evidence="9">
    <location>
        <position position="22"/>
    </location>
</feature>
<sequence>MASLVTPMNGRLYDLVIPSYAKVNLGLYVLGKRPDGYHDIWTIFQQIEFHDLLYFNMHDAPLTVTTTHPDLPGGQDNLVYRAVRLLSEKYGCSDRVAIHIDKRIPMGAGLGGGSSNAAAALRGMNHLFQIGLTREQLAEIGAILGSDVVYFLYGGTALGTGRGEQITPLSDLPACWLLLVYPAIHVSSGWAYKNINLKLTKNIPLNMGDAERKDDVAGLLYTLENMLEEPVSARYPIIGELKTRLTNIGAETAMMSGSGSTVFGIFKDKEFAEYARQQVQTPEWQCIVTRFAPRTDTLEFV</sequence>
<dbReference type="PANTHER" id="PTHR43527">
    <property type="entry name" value="4-DIPHOSPHOCYTIDYL-2-C-METHYL-D-ERYTHRITOL KINASE, CHLOROPLASTIC"/>
    <property type="match status" value="1"/>
</dbReference>
<dbReference type="EMBL" id="DF820456">
    <property type="protein sequence ID" value="GAK50738.1"/>
    <property type="molecule type" value="Genomic_DNA"/>
</dbReference>
<dbReference type="GO" id="GO:0016114">
    <property type="term" value="P:terpenoid biosynthetic process"/>
    <property type="evidence" value="ECO:0007669"/>
    <property type="project" value="UniProtKB-UniRule"/>
</dbReference>
<evidence type="ECO:0000256" key="2">
    <source>
        <dbReference type="ARBA" id="ARBA00012052"/>
    </source>
</evidence>
<protein>
    <recommendedName>
        <fullName evidence="3 9">4-diphosphocytidyl-2-C-methyl-D-erythritol kinase</fullName>
        <shortName evidence="9">CMK</shortName>
        <ecNumber evidence="2 9">2.7.1.148</ecNumber>
    </recommendedName>
    <alternativeName>
        <fullName evidence="8 9">4-(cytidine-5'-diphospho)-2-C-methyl-D-erythritol kinase</fullName>
    </alternativeName>
</protein>
<evidence type="ECO:0000259" key="10">
    <source>
        <dbReference type="Pfam" id="PF00288"/>
    </source>
</evidence>
<dbReference type="InterPro" id="IPR036554">
    <property type="entry name" value="GHMP_kinase_C_sf"/>
</dbReference>
<dbReference type="PIRSF" id="PIRSF010376">
    <property type="entry name" value="IspE"/>
    <property type="match status" value="1"/>
</dbReference>
<dbReference type="SUPFAM" id="SSF54211">
    <property type="entry name" value="Ribosomal protein S5 domain 2-like"/>
    <property type="match status" value="1"/>
</dbReference>
<dbReference type="AlphaFoldDB" id="A0A0S6VTI0"/>
<comment type="catalytic activity">
    <reaction evidence="9">
        <text>4-CDP-2-C-methyl-D-erythritol + ATP = 4-CDP-2-C-methyl-D-erythritol 2-phosphate + ADP + H(+)</text>
        <dbReference type="Rhea" id="RHEA:18437"/>
        <dbReference type="ChEBI" id="CHEBI:15378"/>
        <dbReference type="ChEBI" id="CHEBI:30616"/>
        <dbReference type="ChEBI" id="CHEBI:57823"/>
        <dbReference type="ChEBI" id="CHEBI:57919"/>
        <dbReference type="ChEBI" id="CHEBI:456216"/>
        <dbReference type="EC" id="2.7.1.148"/>
    </reaction>
</comment>
<gene>
    <name evidence="9" type="primary">ispE</name>
    <name evidence="12" type="ORF">U14_01972</name>
</gene>
<evidence type="ECO:0000313" key="12">
    <source>
        <dbReference type="EMBL" id="GAK50738.1"/>
    </source>
</evidence>
<dbReference type="PANTHER" id="PTHR43527:SF2">
    <property type="entry name" value="4-DIPHOSPHOCYTIDYL-2-C-METHYL-D-ERYTHRITOL KINASE, CHLOROPLASTIC"/>
    <property type="match status" value="1"/>
</dbReference>
<feature type="domain" description="GHMP kinase C-terminal" evidence="11">
    <location>
        <begin position="224"/>
        <end position="279"/>
    </location>
</feature>
<dbReference type="Pfam" id="PF00288">
    <property type="entry name" value="GHMP_kinases_N"/>
    <property type="match status" value="1"/>
</dbReference>
<dbReference type="GO" id="GO:0005524">
    <property type="term" value="F:ATP binding"/>
    <property type="evidence" value="ECO:0007669"/>
    <property type="project" value="UniProtKB-UniRule"/>
</dbReference>
<keyword evidence="5 9" id="KW-0547">Nucleotide-binding</keyword>
<evidence type="ECO:0000256" key="5">
    <source>
        <dbReference type="ARBA" id="ARBA00022741"/>
    </source>
</evidence>
<accession>A0A0S6VTI0</accession>
<dbReference type="Gene3D" id="3.30.230.10">
    <property type="match status" value="1"/>
</dbReference>
<evidence type="ECO:0000313" key="13">
    <source>
        <dbReference type="Proteomes" id="UP000030700"/>
    </source>
</evidence>
<evidence type="ECO:0000256" key="4">
    <source>
        <dbReference type="ARBA" id="ARBA00022679"/>
    </source>
</evidence>
<dbReference type="NCBIfam" id="NF011202">
    <property type="entry name" value="PRK14608.1"/>
    <property type="match status" value="1"/>
</dbReference>
<feature type="active site" evidence="9">
    <location>
        <position position="147"/>
    </location>
</feature>
<evidence type="ECO:0000256" key="3">
    <source>
        <dbReference type="ARBA" id="ARBA00017473"/>
    </source>
</evidence>
<comment type="pathway">
    <text evidence="9">Isoprenoid biosynthesis; isopentenyl diphosphate biosynthesis via DXP pathway; isopentenyl diphosphate from 1-deoxy-D-xylulose 5-phosphate: step 3/6.</text>
</comment>
<keyword evidence="4 9" id="KW-0808">Transferase</keyword>
<dbReference type="InterPro" id="IPR013750">
    <property type="entry name" value="GHMP_kinase_C_dom"/>
</dbReference>
<dbReference type="UniPathway" id="UPA00056">
    <property type="reaction ID" value="UER00094"/>
</dbReference>
<keyword evidence="9" id="KW-0414">Isoprene biosynthesis</keyword>
<name>A0A0S6VTI0_9BACT</name>
<dbReference type="InterPro" id="IPR006204">
    <property type="entry name" value="GHMP_kinase_N_dom"/>
</dbReference>
<dbReference type="NCBIfam" id="TIGR00154">
    <property type="entry name" value="ispE"/>
    <property type="match status" value="1"/>
</dbReference>
<dbReference type="EC" id="2.7.1.148" evidence="2 9"/>
<feature type="domain" description="GHMP kinase N-terminal" evidence="10">
    <location>
        <begin position="77"/>
        <end position="155"/>
    </location>
</feature>
<dbReference type="Proteomes" id="UP000030700">
    <property type="component" value="Unassembled WGS sequence"/>
</dbReference>
<evidence type="ECO:0000259" key="11">
    <source>
        <dbReference type="Pfam" id="PF08544"/>
    </source>
</evidence>
<proteinExistence type="inferred from homology"/>
<dbReference type="GO" id="GO:0019288">
    <property type="term" value="P:isopentenyl diphosphate biosynthetic process, methylerythritol 4-phosphate pathway"/>
    <property type="evidence" value="ECO:0007669"/>
    <property type="project" value="UniProtKB-UniRule"/>
</dbReference>
<dbReference type="Pfam" id="PF08544">
    <property type="entry name" value="GHMP_kinases_C"/>
    <property type="match status" value="1"/>
</dbReference>
<dbReference type="GO" id="GO:0050515">
    <property type="term" value="F:4-(cytidine 5'-diphospho)-2-C-methyl-D-erythritol kinase activity"/>
    <property type="evidence" value="ECO:0007669"/>
    <property type="project" value="UniProtKB-UniRule"/>
</dbReference>
<comment type="function">
    <text evidence="9">Catalyzes the phosphorylation of the position 2 hydroxy group of 4-diphosphocytidyl-2C-methyl-D-erythritol.</text>
</comment>
<comment type="similarity">
    <text evidence="1 9">Belongs to the GHMP kinase family. IspE subfamily.</text>
</comment>
<keyword evidence="13" id="KW-1185">Reference proteome</keyword>
<dbReference type="STRING" id="1499966.U14_01972"/>
<evidence type="ECO:0000256" key="8">
    <source>
        <dbReference type="ARBA" id="ARBA00032554"/>
    </source>
</evidence>
<keyword evidence="6 9" id="KW-0418">Kinase</keyword>
<dbReference type="InterPro" id="IPR014721">
    <property type="entry name" value="Ribsml_uS5_D2-typ_fold_subgr"/>
</dbReference>
<keyword evidence="7 9" id="KW-0067">ATP-binding</keyword>
<dbReference type="Gene3D" id="3.30.70.890">
    <property type="entry name" value="GHMP kinase, C-terminal domain"/>
    <property type="match status" value="1"/>
</dbReference>
<dbReference type="InterPro" id="IPR020568">
    <property type="entry name" value="Ribosomal_Su5_D2-typ_SF"/>
</dbReference>